<evidence type="ECO:0000256" key="1">
    <source>
        <dbReference type="ARBA" id="ARBA00004123"/>
    </source>
</evidence>
<evidence type="ECO:0000256" key="2">
    <source>
        <dbReference type="ARBA" id="ARBA00023242"/>
    </source>
</evidence>
<accession>A0A0V1FWX7</accession>
<dbReference type="Gene3D" id="1.10.20.10">
    <property type="entry name" value="Histone, subunit A"/>
    <property type="match status" value="1"/>
</dbReference>
<protein>
    <recommendedName>
        <fullName evidence="3">DNA polymerase epsilon subunit 3</fullName>
    </recommendedName>
</protein>
<dbReference type="PANTHER" id="PTHR46172:SF1">
    <property type="entry name" value="DNA POLYMERASE EPSILON SUBUNIT 3"/>
    <property type="match status" value="1"/>
</dbReference>
<feature type="region of interest" description="Disordered" evidence="4">
    <location>
        <begin position="92"/>
        <end position="113"/>
    </location>
</feature>
<comment type="caution">
    <text evidence="7">The sequence shown here is derived from an EMBL/GenBank/DDBJ whole genome shotgun (WGS) entry which is preliminary data.</text>
</comment>
<proteinExistence type="predicted"/>
<dbReference type="GO" id="GO:0006272">
    <property type="term" value="P:leading strand elongation"/>
    <property type="evidence" value="ECO:0007669"/>
    <property type="project" value="TreeGrafter"/>
</dbReference>
<evidence type="ECO:0000256" key="3">
    <source>
        <dbReference type="ARBA" id="ARBA00039793"/>
    </source>
</evidence>
<organism evidence="7 8">
    <name type="scientific">Trichinella pseudospiralis</name>
    <name type="common">Parasitic roundworm</name>
    <dbReference type="NCBI Taxonomy" id="6337"/>
    <lineage>
        <taxon>Eukaryota</taxon>
        <taxon>Metazoa</taxon>
        <taxon>Ecdysozoa</taxon>
        <taxon>Nematoda</taxon>
        <taxon>Enoplea</taxon>
        <taxon>Dorylaimia</taxon>
        <taxon>Trichinellida</taxon>
        <taxon>Trichinellidae</taxon>
        <taxon>Trichinella</taxon>
    </lineage>
</organism>
<feature type="domain" description="Transcription factor CBF/NF-Y/archaeal histone" evidence="6">
    <location>
        <begin position="9"/>
        <end position="72"/>
    </location>
</feature>
<dbReference type="InterPro" id="IPR009072">
    <property type="entry name" value="Histone-fold"/>
</dbReference>
<dbReference type="GO" id="GO:0046982">
    <property type="term" value="F:protein heterodimerization activity"/>
    <property type="evidence" value="ECO:0007669"/>
    <property type="project" value="InterPro"/>
</dbReference>
<keyword evidence="2" id="KW-0539">Nucleus</keyword>
<comment type="subcellular location">
    <subcellularLocation>
        <location evidence="1">Nucleus</location>
    </subcellularLocation>
</comment>
<keyword evidence="5" id="KW-0812">Transmembrane</keyword>
<feature type="transmembrane region" description="Helical" evidence="5">
    <location>
        <begin position="480"/>
        <end position="502"/>
    </location>
</feature>
<dbReference type="Pfam" id="PF00808">
    <property type="entry name" value="CBFD_NFYB_HMF"/>
    <property type="match status" value="1"/>
</dbReference>
<dbReference type="PANTHER" id="PTHR46172">
    <property type="entry name" value="DNA POLYMERASE EPSILON SUBUNIT 3"/>
    <property type="match status" value="1"/>
</dbReference>
<dbReference type="GO" id="GO:0031507">
    <property type="term" value="P:heterochromatin formation"/>
    <property type="evidence" value="ECO:0007669"/>
    <property type="project" value="TreeGrafter"/>
</dbReference>
<feature type="transmembrane region" description="Helical" evidence="5">
    <location>
        <begin position="143"/>
        <end position="159"/>
    </location>
</feature>
<dbReference type="GO" id="GO:0008623">
    <property type="term" value="C:CHRAC"/>
    <property type="evidence" value="ECO:0007669"/>
    <property type="project" value="TreeGrafter"/>
</dbReference>
<dbReference type="SUPFAM" id="SSF47113">
    <property type="entry name" value="Histone-fold"/>
    <property type="match status" value="1"/>
</dbReference>
<dbReference type="OrthoDB" id="5914131at2759"/>
<dbReference type="AlphaFoldDB" id="A0A0V1FWX7"/>
<keyword evidence="8" id="KW-1185">Reference proteome</keyword>
<feature type="compositionally biased region" description="Polar residues" evidence="4">
    <location>
        <begin position="103"/>
        <end position="113"/>
    </location>
</feature>
<evidence type="ECO:0000256" key="5">
    <source>
        <dbReference type="SAM" id="Phobius"/>
    </source>
</evidence>
<dbReference type="GO" id="GO:0031490">
    <property type="term" value="F:chromatin DNA binding"/>
    <property type="evidence" value="ECO:0007669"/>
    <property type="project" value="TreeGrafter"/>
</dbReference>
<dbReference type="InterPro" id="IPR003958">
    <property type="entry name" value="CBFA_NFYB_domain"/>
</dbReference>
<keyword evidence="5" id="KW-0472">Membrane</keyword>
<evidence type="ECO:0000256" key="4">
    <source>
        <dbReference type="SAM" id="MobiDB-lite"/>
    </source>
</evidence>
<keyword evidence="5" id="KW-1133">Transmembrane helix</keyword>
<dbReference type="Proteomes" id="UP000054995">
    <property type="component" value="Unassembled WGS sequence"/>
</dbReference>
<dbReference type="InterPro" id="IPR051377">
    <property type="entry name" value="DNA_Pol-Epsilon_Subunit"/>
</dbReference>
<evidence type="ECO:0000313" key="7">
    <source>
        <dbReference type="EMBL" id="KRY90564.1"/>
    </source>
</evidence>
<evidence type="ECO:0000259" key="6">
    <source>
        <dbReference type="Pfam" id="PF00808"/>
    </source>
</evidence>
<dbReference type="EMBL" id="JYDT01000020">
    <property type="protein sequence ID" value="KRY90564.1"/>
    <property type="molecule type" value="Genomic_DNA"/>
</dbReference>
<sequence>MAERMEDLNIPLSAINRILNSSPVAGNLFTKESRTAISRATSIFVLYLTSIAHAHAIQQKRKTINVADVLQAAKDAELDAQALHNIAEMMNSRKPRSDGPSINGGSSMVESTGSSELRNNRLLTVMLCSNIFFNMRLLSCIKLFTYSFFLFIAAVQVSFPSKCFETKKSVEIDRIRFACDCDFENDTTAGFGIAERLVNITIERCPDAAGSENRPRPCITAFTRPSVKPDSIAEFSWVRHGLEPSSICTVQFAGQQGIYKLSPDVGPHPQCSSVLSTFRHRLASVMGQSNVPAIRFQPFHQNQCPIRELPLDYNQYLACTSIQTDQWYLFRFATEATPPSEQWFLEFVTLNPRLSITANNSVNFLTTYHSNQCQLDVLLPLRQAELPFSLDITLKITLFTSENKSETVAIQNKQLNADQPWIFDSLDLNETVHTVRVCYNYFAVVDNFSYNRTVVPMNFYFSDCINKSLPLCIRSNSSTLLLSIILFLCSTFVNIFIVNINYL</sequence>
<dbReference type="GO" id="GO:0008622">
    <property type="term" value="C:epsilon DNA polymerase complex"/>
    <property type="evidence" value="ECO:0007669"/>
    <property type="project" value="TreeGrafter"/>
</dbReference>
<evidence type="ECO:0000313" key="8">
    <source>
        <dbReference type="Proteomes" id="UP000054995"/>
    </source>
</evidence>
<dbReference type="CDD" id="cd22928">
    <property type="entry name" value="HFD_POLE3_DPB4"/>
    <property type="match status" value="1"/>
</dbReference>
<reference evidence="7 8" key="1">
    <citation type="submission" date="2015-01" db="EMBL/GenBank/DDBJ databases">
        <title>Evolution of Trichinella species and genotypes.</title>
        <authorList>
            <person name="Korhonen P.K."/>
            <person name="Edoardo P."/>
            <person name="Giuseppe L.R."/>
            <person name="Gasser R.B."/>
        </authorList>
    </citation>
    <scope>NUCLEOTIDE SEQUENCE [LARGE SCALE GENOMIC DNA]</scope>
    <source>
        <strain evidence="7">ISS470</strain>
    </source>
</reference>
<dbReference type="GO" id="GO:0006974">
    <property type="term" value="P:DNA damage response"/>
    <property type="evidence" value="ECO:0007669"/>
    <property type="project" value="TreeGrafter"/>
</dbReference>
<name>A0A0V1FWX7_TRIPS</name>
<gene>
    <name evidence="7" type="primary">Pole3</name>
    <name evidence="7" type="ORF">T4D_10147</name>
</gene>